<dbReference type="PRINTS" id="PR00080">
    <property type="entry name" value="SDRFAMILY"/>
</dbReference>
<accession>A0ABN4WU89</accession>
<dbReference type="Gene3D" id="3.40.50.720">
    <property type="entry name" value="NAD(P)-binding Rossmann-like Domain"/>
    <property type="match status" value="1"/>
</dbReference>
<dbReference type="InterPro" id="IPR057326">
    <property type="entry name" value="KR_dom"/>
</dbReference>
<gene>
    <name evidence="3" type="ORF">B0E33_10330</name>
</gene>
<evidence type="ECO:0000313" key="3">
    <source>
        <dbReference type="EMBL" id="AQQ03937.1"/>
    </source>
</evidence>
<evidence type="ECO:0000256" key="1">
    <source>
        <dbReference type="RuleBase" id="RU000363"/>
    </source>
</evidence>
<dbReference type="Proteomes" id="UP000188174">
    <property type="component" value="Chromosome"/>
</dbReference>
<protein>
    <submittedName>
        <fullName evidence="3">Short-chain dehydrogenase/reductase</fullName>
    </submittedName>
</protein>
<dbReference type="PANTHER" id="PTHR43976:SF9">
    <property type="entry name" value="OXIDOREDUCTASE"/>
    <property type="match status" value="1"/>
</dbReference>
<comment type="similarity">
    <text evidence="1">Belongs to the short-chain dehydrogenases/reductases (SDR) family.</text>
</comment>
<reference evidence="3 4" key="1">
    <citation type="submission" date="2017-02" db="EMBL/GenBank/DDBJ databases">
        <authorList>
            <person name="Jeong S."/>
        </authorList>
    </citation>
    <scope>NUCLEOTIDE SEQUENCE [LARGE SCALE GENOMIC DNA]</scope>
    <source>
        <strain evidence="3 4">RMAR6-6</strain>
    </source>
</reference>
<dbReference type="Pfam" id="PF00106">
    <property type="entry name" value="adh_short"/>
    <property type="match status" value="1"/>
</dbReference>
<feature type="domain" description="Ketoreductase" evidence="2">
    <location>
        <begin position="5"/>
        <end position="190"/>
    </location>
</feature>
<proteinExistence type="inferred from homology"/>
<dbReference type="InterPro" id="IPR020904">
    <property type="entry name" value="Sc_DH/Rdtase_CS"/>
</dbReference>
<sequence>MSTSKTVLITGASRGIGLLTARELARRGHRVYAGLRDMAGRNKDVASELVQFSAALDHQIVPVELDVTDDSTVVSAVARIEQEAPLDVLVNNAGIMPVGLTEGFTLDQAKELFDVNFYGIIRMNRAILPAMRSRKSGLVINLSSAAGRFGMPFFGLYCASKWAVEAYAEALHYELESFGVESILVEPSGHGTDLVVTAPSPSDEICVSQYGDLSNGRDRLLGMFKGMFDQEDGSTDAGNIATRIAELIEMSAPRPVRTQVGHDMGVTAVNEAVAPIQVALVNSLKPVYMGETVNA</sequence>
<organism evidence="3 4">
    <name type="scientific">Roseibium algicola</name>
    <dbReference type="NCBI Taxonomy" id="2857014"/>
    <lineage>
        <taxon>Bacteria</taxon>
        <taxon>Pseudomonadati</taxon>
        <taxon>Pseudomonadota</taxon>
        <taxon>Alphaproteobacteria</taxon>
        <taxon>Hyphomicrobiales</taxon>
        <taxon>Stappiaceae</taxon>
        <taxon>Roseibium</taxon>
    </lineage>
</organism>
<dbReference type="SUPFAM" id="SSF51735">
    <property type="entry name" value="NAD(P)-binding Rossmann-fold domains"/>
    <property type="match status" value="1"/>
</dbReference>
<evidence type="ECO:0000313" key="4">
    <source>
        <dbReference type="Proteomes" id="UP000188174"/>
    </source>
</evidence>
<dbReference type="EMBL" id="CP019630">
    <property type="protein sequence ID" value="AQQ03937.1"/>
    <property type="molecule type" value="Genomic_DNA"/>
</dbReference>
<dbReference type="InterPro" id="IPR002347">
    <property type="entry name" value="SDR_fam"/>
</dbReference>
<name>A0ABN4WU89_9HYPH</name>
<dbReference type="RefSeq" id="WP_077291161.1">
    <property type="nucleotide sequence ID" value="NZ_CP019630.1"/>
</dbReference>
<dbReference type="PANTHER" id="PTHR43976">
    <property type="entry name" value="SHORT CHAIN DEHYDROGENASE"/>
    <property type="match status" value="1"/>
</dbReference>
<dbReference type="CDD" id="cd05374">
    <property type="entry name" value="17beta-HSD-like_SDR_c"/>
    <property type="match status" value="1"/>
</dbReference>
<dbReference type="InterPro" id="IPR051911">
    <property type="entry name" value="SDR_oxidoreductase"/>
</dbReference>
<dbReference type="PROSITE" id="PS00061">
    <property type="entry name" value="ADH_SHORT"/>
    <property type="match status" value="1"/>
</dbReference>
<evidence type="ECO:0000259" key="2">
    <source>
        <dbReference type="SMART" id="SM00822"/>
    </source>
</evidence>
<dbReference type="SMART" id="SM00822">
    <property type="entry name" value="PKS_KR"/>
    <property type="match status" value="1"/>
</dbReference>
<dbReference type="InterPro" id="IPR036291">
    <property type="entry name" value="NAD(P)-bd_dom_sf"/>
</dbReference>
<dbReference type="PRINTS" id="PR00081">
    <property type="entry name" value="GDHRDH"/>
</dbReference>
<keyword evidence="4" id="KW-1185">Reference proteome</keyword>